<name>A0A7X6HFU8_9MICC</name>
<organism evidence="2 3">
    <name type="scientific">Arthrobacter mobilis</name>
    <dbReference type="NCBI Taxonomy" id="2724944"/>
    <lineage>
        <taxon>Bacteria</taxon>
        <taxon>Bacillati</taxon>
        <taxon>Actinomycetota</taxon>
        <taxon>Actinomycetes</taxon>
        <taxon>Micrococcales</taxon>
        <taxon>Micrococcaceae</taxon>
        <taxon>Arthrobacter</taxon>
    </lineage>
</organism>
<evidence type="ECO:0000313" key="3">
    <source>
        <dbReference type="Proteomes" id="UP000544090"/>
    </source>
</evidence>
<evidence type="ECO:0000313" key="2">
    <source>
        <dbReference type="EMBL" id="NKX55383.1"/>
    </source>
</evidence>
<protein>
    <submittedName>
        <fullName evidence="2">Uncharacterized protein</fullName>
    </submittedName>
</protein>
<dbReference type="EMBL" id="JAAZSQ010000012">
    <property type="protein sequence ID" value="NKX55383.1"/>
    <property type="molecule type" value="Genomic_DNA"/>
</dbReference>
<proteinExistence type="predicted"/>
<comment type="caution">
    <text evidence="2">The sequence shown here is derived from an EMBL/GenBank/DDBJ whole genome shotgun (WGS) entry which is preliminary data.</text>
</comment>
<dbReference type="Proteomes" id="UP000544090">
    <property type="component" value="Unassembled WGS sequence"/>
</dbReference>
<feature type="region of interest" description="Disordered" evidence="1">
    <location>
        <begin position="1"/>
        <end position="29"/>
    </location>
</feature>
<keyword evidence="3" id="KW-1185">Reference proteome</keyword>
<gene>
    <name evidence="2" type="ORF">HGG74_12710</name>
</gene>
<dbReference type="AlphaFoldDB" id="A0A7X6HFU8"/>
<reference evidence="2 3" key="1">
    <citation type="submission" date="2020-04" db="EMBL/GenBank/DDBJ databases">
        <title>Arthrobacter sp. nov.</title>
        <authorList>
            <person name="Liu S."/>
        </authorList>
    </citation>
    <scope>NUCLEOTIDE SEQUENCE [LARGE SCALE GENOMIC DNA]</scope>
    <source>
        <strain evidence="2 3">E918</strain>
    </source>
</reference>
<sequence>MSGTDVTASAAAPANGTGSGPWDGDVPDDSLTRILAAHIHCGEPMQVLGTEPPPITQPLVILPSVPDEEPVQDRPAGLRTYRCGCGFTLDEFPDLA</sequence>
<dbReference type="RefSeq" id="WP_168486865.1">
    <property type="nucleotide sequence ID" value="NZ_JAAZSQ010000012.1"/>
</dbReference>
<evidence type="ECO:0000256" key="1">
    <source>
        <dbReference type="SAM" id="MobiDB-lite"/>
    </source>
</evidence>
<accession>A0A7X6HFU8</accession>